<evidence type="ECO:0000256" key="1">
    <source>
        <dbReference type="SAM" id="MobiDB-lite"/>
    </source>
</evidence>
<proteinExistence type="predicted"/>
<comment type="caution">
    <text evidence="2">The sequence shown here is derived from an EMBL/GenBank/DDBJ whole genome shotgun (WGS) entry which is preliminary data.</text>
</comment>
<organism evidence="2 3">
    <name type="scientific">Clitoria ternatea</name>
    <name type="common">Butterfly pea</name>
    <dbReference type="NCBI Taxonomy" id="43366"/>
    <lineage>
        <taxon>Eukaryota</taxon>
        <taxon>Viridiplantae</taxon>
        <taxon>Streptophyta</taxon>
        <taxon>Embryophyta</taxon>
        <taxon>Tracheophyta</taxon>
        <taxon>Spermatophyta</taxon>
        <taxon>Magnoliopsida</taxon>
        <taxon>eudicotyledons</taxon>
        <taxon>Gunneridae</taxon>
        <taxon>Pentapetalae</taxon>
        <taxon>rosids</taxon>
        <taxon>fabids</taxon>
        <taxon>Fabales</taxon>
        <taxon>Fabaceae</taxon>
        <taxon>Papilionoideae</taxon>
        <taxon>50 kb inversion clade</taxon>
        <taxon>NPAAA clade</taxon>
        <taxon>indigoferoid/millettioid clade</taxon>
        <taxon>Phaseoleae</taxon>
        <taxon>Clitoria</taxon>
    </lineage>
</organism>
<dbReference type="Proteomes" id="UP001359559">
    <property type="component" value="Unassembled WGS sequence"/>
</dbReference>
<gene>
    <name evidence="2" type="ORF">RJT34_06504</name>
</gene>
<feature type="region of interest" description="Disordered" evidence="1">
    <location>
        <begin position="46"/>
        <end position="66"/>
    </location>
</feature>
<reference evidence="2 3" key="1">
    <citation type="submission" date="2024-01" db="EMBL/GenBank/DDBJ databases">
        <title>The genomes of 5 underutilized Papilionoideae crops provide insights into root nodulation and disease resistance.</title>
        <authorList>
            <person name="Yuan L."/>
        </authorList>
    </citation>
    <scope>NUCLEOTIDE SEQUENCE [LARGE SCALE GENOMIC DNA]</scope>
    <source>
        <strain evidence="2">LY-2023</strain>
        <tissue evidence="2">Leaf</tissue>
    </source>
</reference>
<evidence type="ECO:0000313" key="2">
    <source>
        <dbReference type="EMBL" id="KAK7309622.1"/>
    </source>
</evidence>
<protein>
    <submittedName>
        <fullName evidence="2">Uncharacterized protein</fullName>
    </submittedName>
</protein>
<keyword evidence="3" id="KW-1185">Reference proteome</keyword>
<dbReference type="EMBL" id="JAYKXN010000002">
    <property type="protein sequence ID" value="KAK7309622.1"/>
    <property type="molecule type" value="Genomic_DNA"/>
</dbReference>
<accession>A0AAN9K4W4</accession>
<sequence length="120" mass="13514">MTDDIGEMKEEAHVASKMDLQNLSVAIRFASMVNIKDRLLEEPVIEVHRQSHPPPVKKRKPQTTTGAIHQHLKEPPNQLLTCEQLHHPSLSLSFKTSPPPSPPQLHSLSVHGFLTLLLFH</sequence>
<evidence type="ECO:0000313" key="3">
    <source>
        <dbReference type="Proteomes" id="UP001359559"/>
    </source>
</evidence>
<dbReference type="AlphaFoldDB" id="A0AAN9K4W4"/>
<name>A0AAN9K4W4_CLITE</name>